<dbReference type="OrthoDB" id="1935234at2759"/>
<dbReference type="AlphaFoldDB" id="A0A8S3WZK9"/>
<organism evidence="2 3">
    <name type="scientific">Parnassius apollo</name>
    <name type="common">Apollo butterfly</name>
    <name type="synonym">Papilio apollo</name>
    <dbReference type="NCBI Taxonomy" id="110799"/>
    <lineage>
        <taxon>Eukaryota</taxon>
        <taxon>Metazoa</taxon>
        <taxon>Ecdysozoa</taxon>
        <taxon>Arthropoda</taxon>
        <taxon>Hexapoda</taxon>
        <taxon>Insecta</taxon>
        <taxon>Pterygota</taxon>
        <taxon>Neoptera</taxon>
        <taxon>Endopterygota</taxon>
        <taxon>Lepidoptera</taxon>
        <taxon>Glossata</taxon>
        <taxon>Ditrysia</taxon>
        <taxon>Papilionoidea</taxon>
        <taxon>Papilionidae</taxon>
        <taxon>Parnassiinae</taxon>
        <taxon>Parnassini</taxon>
        <taxon>Parnassius</taxon>
        <taxon>Parnassius</taxon>
    </lineage>
</organism>
<evidence type="ECO:0000256" key="1">
    <source>
        <dbReference type="SAM" id="Coils"/>
    </source>
</evidence>
<proteinExistence type="predicted"/>
<feature type="coiled-coil region" evidence="1">
    <location>
        <begin position="40"/>
        <end position="95"/>
    </location>
</feature>
<gene>
    <name evidence="2" type="ORF">PAPOLLO_LOCUS11309</name>
</gene>
<dbReference type="EMBL" id="CAJQZP010000816">
    <property type="protein sequence ID" value="CAG4986746.1"/>
    <property type="molecule type" value="Genomic_DNA"/>
</dbReference>
<evidence type="ECO:0000313" key="2">
    <source>
        <dbReference type="EMBL" id="CAG4986746.1"/>
    </source>
</evidence>
<name>A0A8S3WZK9_PARAO</name>
<comment type="caution">
    <text evidence="2">The sequence shown here is derived from an EMBL/GenBank/DDBJ whole genome shotgun (WGS) entry which is preliminary data.</text>
</comment>
<accession>A0A8S3WZK9</accession>
<reference evidence="2" key="1">
    <citation type="submission" date="2021-04" db="EMBL/GenBank/DDBJ databases">
        <authorList>
            <person name="Tunstrom K."/>
        </authorList>
    </citation>
    <scope>NUCLEOTIDE SEQUENCE</scope>
</reference>
<sequence>MNEVDQVVVLRYDQIRASAIRDCTGPQGLSNTVVFPERILMKLRQRVIELQDEIKQQKQRQKINRTHLFRMNIDLKAMEAQAQELRAKMRDVLTRKLGKPRHVDRTLDDLLRQMTRRHKFSATLGSLQQIMQQLRQWHERHGELEKKYLRLLNQYSDRLRLAAALQADVLPQKRSKDPTVMAGGYEPEQYKRDVVRLRIIRSQQLQQIEALSEEINSLRLKPLSQASQPPPFELPSVESERSQIYLSMLPRTTLLQPKKYFPITPLASQTQLISDVNITKLLYDCLDAMRVTRDDADQLLKDLTDELPDVLSGMKSRFEVIDSLVRKWLLRYGGDPSHYKKQTRAFDALATLADRLIKQHVEAMEGTESKSLAAIKSLEEALKEISDKKQSLHERLGPALAALLHTTHMSYLATEETMTSLVNSLMAGDRQFTAESIDRIQLTDVVNDIKDCGVQAPLEELENIVRIAVDCLRSQLLGPEEARHLDAEVEKALSIESFNNIK</sequence>
<evidence type="ECO:0000313" key="3">
    <source>
        <dbReference type="Proteomes" id="UP000691718"/>
    </source>
</evidence>
<keyword evidence="1" id="KW-0175">Coiled coil</keyword>
<protein>
    <submittedName>
        <fullName evidence="2">(apollo) hypothetical protein</fullName>
    </submittedName>
</protein>
<keyword evidence="3" id="KW-1185">Reference proteome</keyword>
<dbReference type="Proteomes" id="UP000691718">
    <property type="component" value="Unassembled WGS sequence"/>
</dbReference>